<dbReference type="GO" id="GO:0000155">
    <property type="term" value="F:phosphorelay sensor kinase activity"/>
    <property type="evidence" value="ECO:0007669"/>
    <property type="project" value="InterPro"/>
</dbReference>
<dbReference type="CDD" id="cd00082">
    <property type="entry name" value="HisKA"/>
    <property type="match status" value="1"/>
</dbReference>
<dbReference type="CDD" id="cd00075">
    <property type="entry name" value="HATPase"/>
    <property type="match status" value="1"/>
</dbReference>
<dbReference type="InterPro" id="IPR003594">
    <property type="entry name" value="HATPase_dom"/>
</dbReference>
<dbReference type="GO" id="GO:0005886">
    <property type="term" value="C:plasma membrane"/>
    <property type="evidence" value="ECO:0007669"/>
    <property type="project" value="TreeGrafter"/>
</dbReference>
<dbReference type="InterPro" id="IPR036097">
    <property type="entry name" value="HisK_dim/P_sf"/>
</dbReference>
<keyword evidence="9" id="KW-1185">Reference proteome</keyword>
<sequence length="223" mass="25348">MDANQLIDRFITSCSHDLRSPLTSIKGLVQVAELHPHTAEIHECLERINSTTDKMEKLLKSLEEFLITNHHITKKVNVDCEEMTNSVLKSFEDILDQKSITLKKNIKVAEECQIDPYSFPLILTHLLNNAVMFQDSRKKKKQIKLNVHARDRFTLLQVSDNGIGIPQHVQPHIFKPFYKGSEKSNGLGMGLFQLSHLIEKSDSQLFLISKENEGSTFSIAIPA</sequence>
<dbReference type="EC" id="2.7.13.3" evidence="2"/>
<dbReference type="AlphaFoldDB" id="A0A401UEF2"/>
<dbReference type="Gene3D" id="3.30.565.10">
    <property type="entry name" value="Histidine kinase-like ATPase, C-terminal domain"/>
    <property type="match status" value="1"/>
</dbReference>
<keyword evidence="5" id="KW-0418">Kinase</keyword>
<dbReference type="InterPro" id="IPR050351">
    <property type="entry name" value="BphY/WalK/GraS-like"/>
</dbReference>
<dbReference type="PANTHER" id="PTHR45453">
    <property type="entry name" value="PHOSPHATE REGULON SENSOR PROTEIN PHOR"/>
    <property type="match status" value="1"/>
</dbReference>
<proteinExistence type="predicted"/>
<feature type="domain" description="Histidine kinase" evidence="7">
    <location>
        <begin position="13"/>
        <end position="223"/>
    </location>
</feature>
<comment type="catalytic activity">
    <reaction evidence="1">
        <text>ATP + protein L-histidine = ADP + protein N-phospho-L-histidine.</text>
        <dbReference type="EC" id="2.7.13.3"/>
    </reaction>
</comment>
<dbReference type="RefSeq" id="WP_127123925.1">
    <property type="nucleotide sequence ID" value="NZ_BHXQ01000007.1"/>
</dbReference>
<evidence type="ECO:0000256" key="5">
    <source>
        <dbReference type="ARBA" id="ARBA00022777"/>
    </source>
</evidence>
<dbReference type="OrthoDB" id="594725at2"/>
<reference evidence="8 9" key="1">
    <citation type="submission" date="2018-11" db="EMBL/GenBank/DDBJ databases">
        <title>Chryseotalea sanarue gen. nov., sp., nov., a member of the family Cytophagaceae, isolated from a brackish lake in Hamamatsu Japan.</title>
        <authorList>
            <person name="Maejima Y."/>
            <person name="Iino T."/>
            <person name="Muraguchi Y."/>
            <person name="Fukuda K."/>
            <person name="Ohkuma M."/>
            <person name="Moriuchi R."/>
            <person name="Dohra H."/>
            <person name="Kimbara K."/>
            <person name="Shintani M."/>
        </authorList>
    </citation>
    <scope>NUCLEOTIDE SEQUENCE [LARGE SCALE GENOMIC DNA]</scope>
    <source>
        <strain evidence="8 9">Ys</strain>
    </source>
</reference>
<gene>
    <name evidence="8" type="ORF">SanaruYs_35160</name>
</gene>
<evidence type="ECO:0000256" key="1">
    <source>
        <dbReference type="ARBA" id="ARBA00000085"/>
    </source>
</evidence>
<dbReference type="PANTHER" id="PTHR45453:SF1">
    <property type="entry name" value="PHOSPHATE REGULON SENSOR PROTEIN PHOR"/>
    <property type="match status" value="1"/>
</dbReference>
<dbReference type="GO" id="GO:0016036">
    <property type="term" value="P:cellular response to phosphate starvation"/>
    <property type="evidence" value="ECO:0007669"/>
    <property type="project" value="TreeGrafter"/>
</dbReference>
<dbReference type="GO" id="GO:0004721">
    <property type="term" value="F:phosphoprotein phosphatase activity"/>
    <property type="evidence" value="ECO:0007669"/>
    <property type="project" value="TreeGrafter"/>
</dbReference>
<dbReference type="InterPro" id="IPR004358">
    <property type="entry name" value="Sig_transdc_His_kin-like_C"/>
</dbReference>
<dbReference type="Gene3D" id="1.10.287.130">
    <property type="match status" value="1"/>
</dbReference>
<keyword evidence="6" id="KW-0902">Two-component regulatory system</keyword>
<evidence type="ECO:0000256" key="3">
    <source>
        <dbReference type="ARBA" id="ARBA00022553"/>
    </source>
</evidence>
<dbReference type="EMBL" id="BHXQ01000007">
    <property type="protein sequence ID" value="GCC53273.1"/>
    <property type="molecule type" value="Genomic_DNA"/>
</dbReference>
<dbReference type="InterPro" id="IPR005467">
    <property type="entry name" value="His_kinase_dom"/>
</dbReference>
<evidence type="ECO:0000313" key="9">
    <source>
        <dbReference type="Proteomes" id="UP000288227"/>
    </source>
</evidence>
<evidence type="ECO:0000313" key="8">
    <source>
        <dbReference type="EMBL" id="GCC53273.1"/>
    </source>
</evidence>
<name>A0A401UEF2_9BACT</name>
<dbReference type="Proteomes" id="UP000288227">
    <property type="component" value="Unassembled WGS sequence"/>
</dbReference>
<dbReference type="PRINTS" id="PR00344">
    <property type="entry name" value="BCTRLSENSOR"/>
</dbReference>
<dbReference type="SUPFAM" id="SSF47384">
    <property type="entry name" value="Homodimeric domain of signal transducing histidine kinase"/>
    <property type="match status" value="1"/>
</dbReference>
<evidence type="ECO:0000256" key="4">
    <source>
        <dbReference type="ARBA" id="ARBA00022679"/>
    </source>
</evidence>
<dbReference type="Pfam" id="PF00512">
    <property type="entry name" value="HisKA"/>
    <property type="match status" value="1"/>
</dbReference>
<evidence type="ECO:0000259" key="7">
    <source>
        <dbReference type="PROSITE" id="PS50109"/>
    </source>
</evidence>
<keyword evidence="3" id="KW-0597">Phosphoprotein</keyword>
<dbReference type="Pfam" id="PF02518">
    <property type="entry name" value="HATPase_c"/>
    <property type="match status" value="1"/>
</dbReference>
<keyword evidence="4" id="KW-0808">Transferase</keyword>
<accession>A0A401UEF2</accession>
<evidence type="ECO:0000256" key="2">
    <source>
        <dbReference type="ARBA" id="ARBA00012438"/>
    </source>
</evidence>
<dbReference type="InterPro" id="IPR003661">
    <property type="entry name" value="HisK_dim/P_dom"/>
</dbReference>
<dbReference type="PROSITE" id="PS50109">
    <property type="entry name" value="HIS_KIN"/>
    <property type="match status" value="1"/>
</dbReference>
<organism evidence="8 9">
    <name type="scientific">Chryseotalea sanaruensis</name>
    <dbReference type="NCBI Taxonomy" id="2482724"/>
    <lineage>
        <taxon>Bacteria</taxon>
        <taxon>Pseudomonadati</taxon>
        <taxon>Bacteroidota</taxon>
        <taxon>Cytophagia</taxon>
        <taxon>Cytophagales</taxon>
        <taxon>Chryseotaleaceae</taxon>
        <taxon>Chryseotalea</taxon>
    </lineage>
</organism>
<evidence type="ECO:0000256" key="6">
    <source>
        <dbReference type="ARBA" id="ARBA00023012"/>
    </source>
</evidence>
<dbReference type="InterPro" id="IPR036890">
    <property type="entry name" value="HATPase_C_sf"/>
</dbReference>
<dbReference type="SUPFAM" id="SSF55874">
    <property type="entry name" value="ATPase domain of HSP90 chaperone/DNA topoisomerase II/histidine kinase"/>
    <property type="match status" value="1"/>
</dbReference>
<comment type="caution">
    <text evidence="8">The sequence shown here is derived from an EMBL/GenBank/DDBJ whole genome shotgun (WGS) entry which is preliminary data.</text>
</comment>
<dbReference type="SMART" id="SM00387">
    <property type="entry name" value="HATPase_c"/>
    <property type="match status" value="1"/>
</dbReference>
<protein>
    <recommendedName>
        <fullName evidence="2">histidine kinase</fullName>
        <ecNumber evidence="2">2.7.13.3</ecNumber>
    </recommendedName>
</protein>
<dbReference type="SMART" id="SM00388">
    <property type="entry name" value="HisKA"/>
    <property type="match status" value="1"/>
</dbReference>